<dbReference type="PROSITE" id="PS50110">
    <property type="entry name" value="RESPONSE_REGULATORY"/>
    <property type="match status" value="1"/>
</dbReference>
<dbReference type="SUPFAM" id="SSF55073">
    <property type="entry name" value="Nucleotide cyclase"/>
    <property type="match status" value="1"/>
</dbReference>
<dbReference type="InterPro" id="IPR043128">
    <property type="entry name" value="Rev_trsase/Diguanyl_cyclase"/>
</dbReference>
<dbReference type="InterPro" id="IPR011006">
    <property type="entry name" value="CheY-like_superfamily"/>
</dbReference>
<proteinExistence type="predicted"/>
<evidence type="ECO:0000313" key="6">
    <source>
        <dbReference type="EMBL" id="BCR06591.1"/>
    </source>
</evidence>
<protein>
    <recommendedName>
        <fullName evidence="1">diguanylate cyclase</fullName>
        <ecNumber evidence="1">2.7.7.65</ecNumber>
    </recommendedName>
</protein>
<dbReference type="Gene3D" id="3.30.70.270">
    <property type="match status" value="1"/>
</dbReference>
<evidence type="ECO:0000256" key="3">
    <source>
        <dbReference type="PROSITE-ProRule" id="PRU00169"/>
    </source>
</evidence>
<dbReference type="EMBL" id="AP024355">
    <property type="protein sequence ID" value="BCR06591.1"/>
    <property type="molecule type" value="Genomic_DNA"/>
</dbReference>
<accession>A0ABM8I0U5</accession>
<dbReference type="Proteomes" id="UP001319827">
    <property type="component" value="Chromosome"/>
</dbReference>
<feature type="domain" description="GGDEF" evidence="5">
    <location>
        <begin position="172"/>
        <end position="306"/>
    </location>
</feature>
<reference evidence="6 7" key="2">
    <citation type="journal article" date="2021" name="Int. J. Syst. Evol. Microbiol.">
        <title>Isolation and Polyphasic Characterization of Desulfuromonas versatilis sp. Nov., an Electrogenic Bacteria Capable of Versatile Metabolism Isolated from a Graphene Oxide-Reducing Enrichment Culture.</title>
        <authorList>
            <person name="Xie L."/>
            <person name="Yoshida N."/>
            <person name="Ishii S."/>
            <person name="Meng L."/>
        </authorList>
    </citation>
    <scope>NUCLEOTIDE SEQUENCE [LARGE SCALE GENOMIC DNA]</scope>
    <source>
        <strain evidence="6 7">NIT-T3</strain>
    </source>
</reference>
<comment type="caution">
    <text evidence="3">Lacks conserved residue(s) required for the propagation of feature annotation.</text>
</comment>
<dbReference type="Pfam" id="PF00990">
    <property type="entry name" value="GGDEF"/>
    <property type="match status" value="1"/>
</dbReference>
<dbReference type="InterPro" id="IPR001789">
    <property type="entry name" value="Sig_transdc_resp-reg_receiver"/>
</dbReference>
<keyword evidence="7" id="KW-1185">Reference proteome</keyword>
<dbReference type="EC" id="2.7.7.65" evidence="1"/>
<dbReference type="SUPFAM" id="SSF52172">
    <property type="entry name" value="CheY-like"/>
    <property type="match status" value="1"/>
</dbReference>
<gene>
    <name evidence="6" type="ORF">DESUT3_36600</name>
</gene>
<evidence type="ECO:0000259" key="4">
    <source>
        <dbReference type="PROSITE" id="PS50110"/>
    </source>
</evidence>
<evidence type="ECO:0000256" key="1">
    <source>
        <dbReference type="ARBA" id="ARBA00012528"/>
    </source>
</evidence>
<dbReference type="InterPro" id="IPR050469">
    <property type="entry name" value="Diguanylate_Cyclase"/>
</dbReference>
<dbReference type="RefSeq" id="WP_221249974.1">
    <property type="nucleotide sequence ID" value="NZ_AP024355.1"/>
</dbReference>
<evidence type="ECO:0000313" key="7">
    <source>
        <dbReference type="Proteomes" id="UP001319827"/>
    </source>
</evidence>
<dbReference type="PANTHER" id="PTHR45138:SF9">
    <property type="entry name" value="DIGUANYLATE CYCLASE DGCM-RELATED"/>
    <property type="match status" value="1"/>
</dbReference>
<dbReference type="InterPro" id="IPR000160">
    <property type="entry name" value="GGDEF_dom"/>
</dbReference>
<name>A0ABM8I0U5_9BACT</name>
<dbReference type="PROSITE" id="PS50887">
    <property type="entry name" value="GGDEF"/>
    <property type="match status" value="1"/>
</dbReference>
<dbReference type="CDD" id="cd01949">
    <property type="entry name" value="GGDEF"/>
    <property type="match status" value="1"/>
</dbReference>
<evidence type="ECO:0000256" key="2">
    <source>
        <dbReference type="ARBA" id="ARBA00034247"/>
    </source>
</evidence>
<reference evidence="6 7" key="1">
    <citation type="journal article" date="2016" name="C (Basel)">
        <title>Selective Growth of and Electricity Production by Marine Exoelectrogenic Bacteria in Self-Aggregated Hydrogel of Microbially Reduced Graphene Oxide.</title>
        <authorList>
            <person name="Yoshida N."/>
            <person name="Goto Y."/>
            <person name="Miyata Y."/>
        </authorList>
    </citation>
    <scope>NUCLEOTIDE SEQUENCE [LARGE SCALE GENOMIC DNA]</scope>
    <source>
        <strain evidence="6 7">NIT-T3</strain>
    </source>
</reference>
<dbReference type="NCBIfam" id="TIGR00254">
    <property type="entry name" value="GGDEF"/>
    <property type="match status" value="1"/>
</dbReference>
<evidence type="ECO:0000259" key="5">
    <source>
        <dbReference type="PROSITE" id="PS50887"/>
    </source>
</evidence>
<feature type="domain" description="Response regulatory" evidence="4">
    <location>
        <begin position="4"/>
        <end position="122"/>
    </location>
</feature>
<dbReference type="InterPro" id="IPR029787">
    <property type="entry name" value="Nucleotide_cyclase"/>
</dbReference>
<dbReference type="PANTHER" id="PTHR45138">
    <property type="entry name" value="REGULATORY COMPONENTS OF SENSORY TRANSDUCTION SYSTEM"/>
    <property type="match status" value="1"/>
</dbReference>
<comment type="catalytic activity">
    <reaction evidence="2">
        <text>2 GTP = 3',3'-c-di-GMP + 2 diphosphate</text>
        <dbReference type="Rhea" id="RHEA:24898"/>
        <dbReference type="ChEBI" id="CHEBI:33019"/>
        <dbReference type="ChEBI" id="CHEBI:37565"/>
        <dbReference type="ChEBI" id="CHEBI:58805"/>
        <dbReference type="EC" id="2.7.7.65"/>
    </reaction>
</comment>
<dbReference type="SMART" id="SM00267">
    <property type="entry name" value="GGDEF"/>
    <property type="match status" value="1"/>
</dbReference>
<organism evidence="6 7">
    <name type="scientific">Desulfuromonas versatilis</name>
    <dbReference type="NCBI Taxonomy" id="2802975"/>
    <lineage>
        <taxon>Bacteria</taxon>
        <taxon>Pseudomonadati</taxon>
        <taxon>Thermodesulfobacteriota</taxon>
        <taxon>Desulfuromonadia</taxon>
        <taxon>Desulfuromonadales</taxon>
        <taxon>Desulfuromonadaceae</taxon>
        <taxon>Desulfuromonas</taxon>
    </lineage>
</organism>
<sequence length="327" mass="36388">MSHTALVIDRSQPAGEIARIADATALFDLVFTCSNTGEAIERLQHHPVDLVLCNWQAEGMDQEWAFFQALKKREDWVDIPVFLFAEKIDDNLQVLALESGADDCLDYRSSTRQIAARMRPHLGRKKRLDALRSDKRSLAQMALTDGLTGLYNRAYFDAGIDSEIARSRRSGQPFSLLLIDLDHFKSVNDTYGHPVGDQVLQSVAKVLKDSSRESDLVCRYGGEEFAVILPGTPLAMSYRVAERIRRRVAELCPDTISEGLSVSVSIGVSGCDASRDLNSRQLLEEADCALYTSKRNGRNRTEIFRPAKAKARAERFPIYLGGAVGYA</sequence>
<dbReference type="Gene3D" id="3.40.50.2300">
    <property type="match status" value="1"/>
</dbReference>